<evidence type="ECO:0000313" key="1">
    <source>
        <dbReference type="EMBL" id="KAG8450638.1"/>
    </source>
</evidence>
<keyword evidence="2" id="KW-1185">Reference proteome</keyword>
<name>A0A8T2K2L6_9PIPI</name>
<evidence type="ECO:0000313" key="2">
    <source>
        <dbReference type="Proteomes" id="UP000812440"/>
    </source>
</evidence>
<dbReference type="Proteomes" id="UP000812440">
    <property type="component" value="Chromosome 2"/>
</dbReference>
<organism evidence="1 2">
    <name type="scientific">Hymenochirus boettgeri</name>
    <name type="common">Congo dwarf clawed frog</name>
    <dbReference type="NCBI Taxonomy" id="247094"/>
    <lineage>
        <taxon>Eukaryota</taxon>
        <taxon>Metazoa</taxon>
        <taxon>Chordata</taxon>
        <taxon>Craniata</taxon>
        <taxon>Vertebrata</taxon>
        <taxon>Euteleostomi</taxon>
        <taxon>Amphibia</taxon>
        <taxon>Batrachia</taxon>
        <taxon>Anura</taxon>
        <taxon>Pipoidea</taxon>
        <taxon>Pipidae</taxon>
        <taxon>Pipinae</taxon>
        <taxon>Hymenochirus</taxon>
    </lineage>
</organism>
<gene>
    <name evidence="1" type="ORF">GDO86_003059</name>
</gene>
<dbReference type="AlphaFoldDB" id="A0A8T2K2L6"/>
<protein>
    <submittedName>
        <fullName evidence="1">Uncharacterized protein</fullName>
    </submittedName>
</protein>
<reference evidence="1" key="1">
    <citation type="thesis" date="2020" institute="ProQuest LLC" country="789 East Eisenhower Parkway, Ann Arbor, MI, USA">
        <title>Comparative Genomics and Chromosome Evolution.</title>
        <authorList>
            <person name="Mudd A.B."/>
        </authorList>
    </citation>
    <scope>NUCLEOTIDE SEQUENCE</scope>
    <source>
        <strain evidence="1">Female2</strain>
        <tissue evidence="1">Blood</tissue>
    </source>
</reference>
<sequence>MNMLQHQWVSHFISGQFKTTIFFSYESCRINYIDTESIKMLTIWYKMLVTFIQKNGSHVRCRMNSNRDKGMEYAPGCPLQMPIAPTPHQNYFFTEVCCKQIKYLTK</sequence>
<accession>A0A8T2K2L6</accession>
<dbReference type="EMBL" id="JAACNH010000002">
    <property type="protein sequence ID" value="KAG8450638.1"/>
    <property type="molecule type" value="Genomic_DNA"/>
</dbReference>
<proteinExistence type="predicted"/>
<comment type="caution">
    <text evidence="1">The sequence shown here is derived from an EMBL/GenBank/DDBJ whole genome shotgun (WGS) entry which is preliminary data.</text>
</comment>